<keyword evidence="2" id="KW-1185">Reference proteome</keyword>
<name>A0A8C8ICP0_ONCTS</name>
<dbReference type="AlphaFoldDB" id="A0A8C8ICP0"/>
<dbReference type="PANTHER" id="PTHR16922:SF0">
    <property type="entry name" value="INTERLEUKIN-11"/>
    <property type="match status" value="1"/>
</dbReference>
<dbReference type="SUPFAM" id="SSF47266">
    <property type="entry name" value="4-helical cytokines"/>
    <property type="match status" value="1"/>
</dbReference>
<gene>
    <name evidence="1" type="primary">NTS</name>
</gene>
<reference evidence="1" key="1">
    <citation type="submission" date="2025-08" db="UniProtKB">
        <authorList>
            <consortium name="Ensembl"/>
        </authorList>
    </citation>
    <scope>IDENTIFICATION</scope>
</reference>
<dbReference type="InterPro" id="IPR009079">
    <property type="entry name" value="4_helix_cytokine-like_core"/>
</dbReference>
<reference evidence="1" key="2">
    <citation type="submission" date="2025-09" db="UniProtKB">
        <authorList>
            <consortium name="Ensembl"/>
        </authorList>
    </citation>
    <scope>IDENTIFICATION</scope>
</reference>
<organism evidence="1 2">
    <name type="scientific">Oncorhynchus tshawytscha</name>
    <name type="common">Chinook salmon</name>
    <name type="synonym">Salmo tshawytscha</name>
    <dbReference type="NCBI Taxonomy" id="74940"/>
    <lineage>
        <taxon>Eukaryota</taxon>
        <taxon>Metazoa</taxon>
        <taxon>Chordata</taxon>
        <taxon>Craniata</taxon>
        <taxon>Vertebrata</taxon>
        <taxon>Euteleostomi</taxon>
        <taxon>Actinopterygii</taxon>
        <taxon>Neopterygii</taxon>
        <taxon>Teleostei</taxon>
        <taxon>Protacanthopterygii</taxon>
        <taxon>Salmoniformes</taxon>
        <taxon>Salmonidae</taxon>
        <taxon>Salmoninae</taxon>
        <taxon>Oncorhynchus</taxon>
    </lineage>
</organism>
<dbReference type="GO" id="GO:0008284">
    <property type="term" value="P:positive regulation of cell population proliferation"/>
    <property type="evidence" value="ECO:0007669"/>
    <property type="project" value="TreeGrafter"/>
</dbReference>
<dbReference type="Ensembl" id="ENSOTST00005084429.2">
    <property type="protein sequence ID" value="ENSOTSP00005077915.1"/>
    <property type="gene ID" value="ENSOTSG00005036713.2"/>
</dbReference>
<dbReference type="Gene3D" id="1.20.1250.10">
    <property type="match status" value="1"/>
</dbReference>
<dbReference type="InterPro" id="IPR020438">
    <property type="entry name" value="IL-11"/>
</dbReference>
<dbReference type="PANTHER" id="PTHR16922">
    <property type="entry name" value="INTERLEUKIN 11"/>
    <property type="match status" value="1"/>
</dbReference>
<dbReference type="Pfam" id="PF07400">
    <property type="entry name" value="IL11"/>
    <property type="match status" value="1"/>
</dbReference>
<dbReference type="GO" id="GO:0005737">
    <property type="term" value="C:cytoplasm"/>
    <property type="evidence" value="ECO:0007669"/>
    <property type="project" value="TreeGrafter"/>
</dbReference>
<dbReference type="GO" id="GO:0043410">
    <property type="term" value="P:positive regulation of MAPK cascade"/>
    <property type="evidence" value="ECO:0007669"/>
    <property type="project" value="TreeGrafter"/>
</dbReference>
<sequence length="159" mass="17991">MQGQRIKLIHSNSARCIGTCLVNVLSDMFCQVPSLWNSHLVALSSLSQLNDSLSQLYTDLISFKLHVDWMIDSRVNMSLPVSPKTLEVAKGLHNLSSFCSTALQQTACPLPQISIPSFPTQLKAWDVALLSYEIPERLRFYCQWSTRVLLLLRSKVQRL</sequence>
<evidence type="ECO:0000313" key="2">
    <source>
        <dbReference type="Proteomes" id="UP000694402"/>
    </source>
</evidence>
<dbReference type="GO" id="GO:0008083">
    <property type="term" value="F:growth factor activity"/>
    <property type="evidence" value="ECO:0007669"/>
    <property type="project" value="TreeGrafter"/>
</dbReference>
<dbReference type="GeneTree" id="ENSGT00390000007165"/>
<protein>
    <submittedName>
        <fullName evidence="1">Uncharacterized protein</fullName>
    </submittedName>
</protein>
<dbReference type="Proteomes" id="UP000694402">
    <property type="component" value="Unassembled WGS sequence"/>
</dbReference>
<accession>A0A8C8ICP0</accession>
<evidence type="ECO:0000313" key="1">
    <source>
        <dbReference type="Ensembl" id="ENSOTSP00005077915.1"/>
    </source>
</evidence>
<dbReference type="GO" id="GO:0005125">
    <property type="term" value="F:cytokine activity"/>
    <property type="evidence" value="ECO:0007669"/>
    <property type="project" value="TreeGrafter"/>
</dbReference>
<proteinExistence type="predicted"/>